<evidence type="ECO:0000256" key="1">
    <source>
        <dbReference type="SAM" id="Phobius"/>
    </source>
</evidence>
<dbReference type="EMBL" id="MPLS01000006">
    <property type="protein sequence ID" value="ORI98280.1"/>
    <property type="molecule type" value="Genomic_DNA"/>
</dbReference>
<name>A0A1X0VF10_LEUPS</name>
<dbReference type="RefSeq" id="WP_080519125.1">
    <property type="nucleotide sequence ID" value="NZ_MPLS01000006.1"/>
</dbReference>
<organism evidence="2 3">
    <name type="scientific">Leuconostoc pseudomesenteroides</name>
    <dbReference type="NCBI Taxonomy" id="33968"/>
    <lineage>
        <taxon>Bacteria</taxon>
        <taxon>Bacillati</taxon>
        <taxon>Bacillota</taxon>
        <taxon>Bacilli</taxon>
        <taxon>Lactobacillales</taxon>
        <taxon>Lactobacillaceae</taxon>
        <taxon>Leuconostoc</taxon>
    </lineage>
</organism>
<feature type="transmembrane region" description="Helical" evidence="1">
    <location>
        <begin position="31"/>
        <end position="57"/>
    </location>
</feature>
<dbReference type="STRING" id="33968.BMS77_04200"/>
<protein>
    <submittedName>
        <fullName evidence="2">Uncharacterized protein</fullName>
    </submittedName>
</protein>
<sequence length="59" mass="6871">MKSLERILPIFVFVVMLSANLLNMPNNHWQSAIMAVMLAAIAGLIVFGLIRFLWWWVQR</sequence>
<keyword evidence="1" id="KW-0472">Membrane</keyword>
<gene>
    <name evidence="2" type="ORF">BMR96_02755</name>
</gene>
<evidence type="ECO:0000313" key="3">
    <source>
        <dbReference type="Proteomes" id="UP000192288"/>
    </source>
</evidence>
<accession>A0A1X0VF10</accession>
<keyword evidence="1" id="KW-0812">Transmembrane</keyword>
<feature type="transmembrane region" description="Helical" evidence="1">
    <location>
        <begin position="7"/>
        <end position="25"/>
    </location>
</feature>
<evidence type="ECO:0000313" key="2">
    <source>
        <dbReference type="EMBL" id="ORI98280.1"/>
    </source>
</evidence>
<comment type="caution">
    <text evidence="2">The sequence shown here is derived from an EMBL/GenBank/DDBJ whole genome shotgun (WGS) entry which is preliminary data.</text>
</comment>
<dbReference type="Proteomes" id="UP000192288">
    <property type="component" value="Unassembled WGS sequence"/>
</dbReference>
<keyword evidence="1" id="KW-1133">Transmembrane helix</keyword>
<dbReference type="eggNOG" id="ENOG50308J4">
    <property type="taxonomic scope" value="Bacteria"/>
</dbReference>
<proteinExistence type="predicted"/>
<dbReference type="AlphaFoldDB" id="A0A1X0VF10"/>
<reference evidence="2 3" key="1">
    <citation type="journal article" date="2017" name="Front. Microbiol.">
        <title>Genomic Characterization of Dairy Associated Leuconostoc Species and Diversity of Leuconostocs in Undefined Mixed Mesophilic Starter Cultures.</title>
        <authorList>
            <person name="Frantzen C.A."/>
            <person name="Kot W."/>
            <person name="Pedersen T.B."/>
            <person name="Ardo Y.M."/>
            <person name="Broadbent J.R."/>
            <person name="Neve H."/>
            <person name="Hansen L.H."/>
            <person name="Dal Bello F."/>
            <person name="Ostlie H.M."/>
            <person name="Kleppen H.P."/>
            <person name="Vogensen F.K."/>
            <person name="Holo H."/>
        </authorList>
    </citation>
    <scope>NUCLEOTIDE SEQUENCE [LARGE SCALE GENOMIC DNA]</scope>
    <source>
        <strain evidence="2 3">LMGCF08</strain>
    </source>
</reference>